<dbReference type="Proteomes" id="UP001054837">
    <property type="component" value="Unassembled WGS sequence"/>
</dbReference>
<sequence length="142" mass="16640">MDTSFSRTNMMNVCEPGFGNTGLSAGVFNKISIDGDSSGEIQGWFEDALKDWEMILLWDEFSIYRGFFIDDSSMNGKTYPIYRGHFIDDSSMNGKTYPIYRGLFIDDSSMNGKTYPIYREFFIDNCSINWLKYPIYRLFYEW</sequence>
<reference evidence="1 2" key="1">
    <citation type="submission" date="2021-06" db="EMBL/GenBank/DDBJ databases">
        <title>Caerostris darwini draft genome.</title>
        <authorList>
            <person name="Kono N."/>
            <person name="Arakawa K."/>
        </authorList>
    </citation>
    <scope>NUCLEOTIDE SEQUENCE [LARGE SCALE GENOMIC DNA]</scope>
</reference>
<gene>
    <name evidence="1" type="ORF">CDAR_24431</name>
</gene>
<dbReference type="AlphaFoldDB" id="A0AAV4QH76"/>
<proteinExistence type="predicted"/>
<evidence type="ECO:0000313" key="2">
    <source>
        <dbReference type="Proteomes" id="UP001054837"/>
    </source>
</evidence>
<name>A0AAV4QH76_9ARAC</name>
<protein>
    <submittedName>
        <fullName evidence="1">Uncharacterized protein</fullName>
    </submittedName>
</protein>
<dbReference type="EMBL" id="BPLQ01004544">
    <property type="protein sequence ID" value="GIY08775.1"/>
    <property type="molecule type" value="Genomic_DNA"/>
</dbReference>
<organism evidence="1 2">
    <name type="scientific">Caerostris darwini</name>
    <dbReference type="NCBI Taxonomy" id="1538125"/>
    <lineage>
        <taxon>Eukaryota</taxon>
        <taxon>Metazoa</taxon>
        <taxon>Ecdysozoa</taxon>
        <taxon>Arthropoda</taxon>
        <taxon>Chelicerata</taxon>
        <taxon>Arachnida</taxon>
        <taxon>Araneae</taxon>
        <taxon>Araneomorphae</taxon>
        <taxon>Entelegynae</taxon>
        <taxon>Araneoidea</taxon>
        <taxon>Araneidae</taxon>
        <taxon>Caerostris</taxon>
    </lineage>
</organism>
<evidence type="ECO:0000313" key="1">
    <source>
        <dbReference type="EMBL" id="GIY08775.1"/>
    </source>
</evidence>
<accession>A0AAV4QH76</accession>
<keyword evidence="2" id="KW-1185">Reference proteome</keyword>
<comment type="caution">
    <text evidence="1">The sequence shown here is derived from an EMBL/GenBank/DDBJ whole genome shotgun (WGS) entry which is preliminary data.</text>
</comment>